<dbReference type="PANTHER" id="PTHR13832">
    <property type="entry name" value="PROTEIN PHOSPHATASE 2C"/>
    <property type="match status" value="1"/>
</dbReference>
<evidence type="ECO:0000313" key="3">
    <source>
        <dbReference type="EMBL" id="KAK6950495.1"/>
    </source>
</evidence>
<evidence type="ECO:0000259" key="2">
    <source>
        <dbReference type="PROSITE" id="PS51746"/>
    </source>
</evidence>
<dbReference type="GO" id="GO:0005739">
    <property type="term" value="C:mitochondrion"/>
    <property type="evidence" value="ECO:0007669"/>
    <property type="project" value="TreeGrafter"/>
</dbReference>
<protein>
    <recommendedName>
        <fullName evidence="2">PPM-type phosphatase domain-containing protein</fullName>
    </recommendedName>
</protein>
<name>A0AAX6MCY0_9PEZI</name>
<feature type="transmembrane region" description="Helical" evidence="1">
    <location>
        <begin position="40"/>
        <end position="63"/>
    </location>
</feature>
<reference evidence="3 4" key="1">
    <citation type="journal article" date="2024" name="Front Chem Biol">
        <title>Unveiling the potential of Daldinia eschscholtzii MFLUCC 19-0629 through bioactivity and bioinformatics studies for enhanced sustainable agriculture production.</title>
        <authorList>
            <person name="Brooks S."/>
            <person name="Weaver J.A."/>
            <person name="Klomchit A."/>
            <person name="Alharthi S.A."/>
            <person name="Onlamun T."/>
            <person name="Nurani R."/>
            <person name="Vong T.K."/>
            <person name="Alberti F."/>
            <person name="Greco C."/>
        </authorList>
    </citation>
    <scope>NUCLEOTIDE SEQUENCE [LARGE SCALE GENOMIC DNA]</scope>
    <source>
        <strain evidence="3">MFLUCC 19-0629</strain>
    </source>
</reference>
<dbReference type="Proteomes" id="UP001369815">
    <property type="component" value="Unassembled WGS sequence"/>
</dbReference>
<dbReference type="EMBL" id="JBANMG010000008">
    <property type="protein sequence ID" value="KAK6950495.1"/>
    <property type="molecule type" value="Genomic_DNA"/>
</dbReference>
<dbReference type="CDD" id="cd00143">
    <property type="entry name" value="PP2Cc"/>
    <property type="match status" value="1"/>
</dbReference>
<dbReference type="PROSITE" id="PS51746">
    <property type="entry name" value="PPM_2"/>
    <property type="match status" value="1"/>
</dbReference>
<dbReference type="InterPro" id="IPR001932">
    <property type="entry name" value="PPM-type_phosphatase-like_dom"/>
</dbReference>
<dbReference type="Pfam" id="PF00481">
    <property type="entry name" value="PP2C"/>
    <property type="match status" value="1"/>
</dbReference>
<dbReference type="SMART" id="SM00332">
    <property type="entry name" value="PP2Cc"/>
    <property type="match status" value="1"/>
</dbReference>
<keyword evidence="1" id="KW-0472">Membrane</keyword>
<dbReference type="GO" id="GO:0004741">
    <property type="term" value="F:[pyruvate dehydrogenase (acetyl-transferring)]-phosphatase activity"/>
    <property type="evidence" value="ECO:0007669"/>
    <property type="project" value="TreeGrafter"/>
</dbReference>
<dbReference type="InterPro" id="IPR015655">
    <property type="entry name" value="PP2C"/>
</dbReference>
<evidence type="ECO:0000256" key="1">
    <source>
        <dbReference type="SAM" id="Phobius"/>
    </source>
</evidence>
<keyword evidence="1" id="KW-1133">Transmembrane helix</keyword>
<dbReference type="SUPFAM" id="SSF81606">
    <property type="entry name" value="PP2C-like"/>
    <property type="match status" value="1"/>
</dbReference>
<gene>
    <name evidence="3" type="ORF">Daesc_008823</name>
</gene>
<dbReference type="AlphaFoldDB" id="A0AAX6MCY0"/>
<feature type="domain" description="PPM-type phosphatase" evidence="2">
    <location>
        <begin position="152"/>
        <end position="503"/>
    </location>
</feature>
<dbReference type="Gene3D" id="3.60.40.10">
    <property type="entry name" value="PPM-type phosphatase domain"/>
    <property type="match status" value="1"/>
</dbReference>
<evidence type="ECO:0000313" key="4">
    <source>
        <dbReference type="Proteomes" id="UP001369815"/>
    </source>
</evidence>
<proteinExistence type="predicted"/>
<keyword evidence="1" id="KW-0812">Transmembrane</keyword>
<sequence length="511" mass="55456">MFSRQLLRQRPRLSTITHLSHHSSPRPLTRFASTGTQAKTLLTSTTAIAFGAGLVSATALYWFTSRSNQTPNSNSSFAEASKTLGSRKDTGIPDLNKLGLSDQIAYGPVPTSEDITRQLNEHAFSVSGGGKLVRRYDGTQLASNSPCEDAFIHGSFSNPLNKADEDWLAWGVFDGHCGWQLSNLLTKQLIPYVRRSLDNAKPKDGGQLSDDDIQEAIRSAFTSLDDALVKSAVATIESNLSFAEKARRLEAAYAGSCALLALLDPQSRKLTVASTGDCRAVLGQKTADGKWAATDLTTDCTGATPSEVARIQAQFPDEPEIVKGGRIWGMQPSRTFGDGMWKWPAALKETLRNYYNGLSLPSTVRYGAYKEGPYLTAEPLVSTTKIPESGPSFLILATDGLWDAMTSKQAVDLVGRWVEWQAQGQGKPVKPNSSGFGEVILGRKQQCKFEEEKLTLQDNNAAVHLVRNGLGGGDEKMVQGALTFRYPNSRDIRDDITVQVVFFAPAGGKGK</sequence>
<organism evidence="3 4">
    <name type="scientific">Daldinia eschscholtzii</name>
    <dbReference type="NCBI Taxonomy" id="292717"/>
    <lineage>
        <taxon>Eukaryota</taxon>
        <taxon>Fungi</taxon>
        <taxon>Dikarya</taxon>
        <taxon>Ascomycota</taxon>
        <taxon>Pezizomycotina</taxon>
        <taxon>Sordariomycetes</taxon>
        <taxon>Xylariomycetidae</taxon>
        <taxon>Xylariales</taxon>
        <taxon>Hypoxylaceae</taxon>
        <taxon>Daldinia</taxon>
    </lineage>
</organism>
<dbReference type="InterPro" id="IPR036457">
    <property type="entry name" value="PPM-type-like_dom_sf"/>
</dbReference>
<dbReference type="PANTHER" id="PTHR13832:SF792">
    <property type="entry name" value="GM14286P"/>
    <property type="match status" value="1"/>
</dbReference>
<accession>A0AAX6MCY0</accession>
<keyword evidence="4" id="KW-1185">Reference proteome</keyword>
<comment type="caution">
    <text evidence="3">The sequence shown here is derived from an EMBL/GenBank/DDBJ whole genome shotgun (WGS) entry which is preliminary data.</text>
</comment>